<accession>A0AAV3ZYZ8</accession>
<gene>
    <name evidence="2" type="ORF">PoB_002630700</name>
</gene>
<comment type="caution">
    <text evidence="2">The sequence shown here is derived from an EMBL/GenBank/DDBJ whole genome shotgun (WGS) entry which is preliminary data.</text>
</comment>
<name>A0AAV3ZYZ8_9GAST</name>
<reference evidence="2 3" key="1">
    <citation type="journal article" date="2021" name="Elife">
        <title>Chloroplast acquisition without the gene transfer in kleptoplastic sea slugs, Plakobranchus ocellatus.</title>
        <authorList>
            <person name="Maeda T."/>
            <person name="Takahashi S."/>
            <person name="Yoshida T."/>
            <person name="Shimamura S."/>
            <person name="Takaki Y."/>
            <person name="Nagai Y."/>
            <person name="Toyoda A."/>
            <person name="Suzuki Y."/>
            <person name="Arimoto A."/>
            <person name="Ishii H."/>
            <person name="Satoh N."/>
            <person name="Nishiyama T."/>
            <person name="Hasebe M."/>
            <person name="Maruyama T."/>
            <person name="Minagawa J."/>
            <person name="Obokata J."/>
            <person name="Shigenobu S."/>
        </authorList>
    </citation>
    <scope>NUCLEOTIDE SEQUENCE [LARGE SCALE GENOMIC DNA]</scope>
</reference>
<feature type="compositionally biased region" description="Low complexity" evidence="1">
    <location>
        <begin position="46"/>
        <end position="65"/>
    </location>
</feature>
<evidence type="ECO:0000313" key="3">
    <source>
        <dbReference type="Proteomes" id="UP000735302"/>
    </source>
</evidence>
<keyword evidence="3" id="KW-1185">Reference proteome</keyword>
<sequence length="159" mass="17178">MHSVQARHVLFRVASSIKDGSEDDSASLASFNQTEGAGAAGGVAGNTGVTTPGPGGATNPASASGVGKAGISKKRASRKSRQEWDVVEGLKDGQRCEDKPERFQGYLMKRRKWPMKGWHKVQRGKYHGIMDIGLAVITFKKPGQRIDIDAEEQVHHIKV</sequence>
<feature type="region of interest" description="Disordered" evidence="1">
    <location>
        <begin position="18"/>
        <end position="83"/>
    </location>
</feature>
<dbReference type="Proteomes" id="UP000735302">
    <property type="component" value="Unassembled WGS sequence"/>
</dbReference>
<evidence type="ECO:0000313" key="2">
    <source>
        <dbReference type="EMBL" id="GFN99801.1"/>
    </source>
</evidence>
<dbReference type="EMBL" id="BLXT01003024">
    <property type="protein sequence ID" value="GFN99801.1"/>
    <property type="molecule type" value="Genomic_DNA"/>
</dbReference>
<proteinExistence type="predicted"/>
<evidence type="ECO:0000256" key="1">
    <source>
        <dbReference type="SAM" id="MobiDB-lite"/>
    </source>
</evidence>
<protein>
    <submittedName>
        <fullName evidence="2">Oxysterol-binding protein</fullName>
    </submittedName>
</protein>
<dbReference type="AlphaFoldDB" id="A0AAV3ZYZ8"/>
<organism evidence="2 3">
    <name type="scientific">Plakobranchus ocellatus</name>
    <dbReference type="NCBI Taxonomy" id="259542"/>
    <lineage>
        <taxon>Eukaryota</taxon>
        <taxon>Metazoa</taxon>
        <taxon>Spiralia</taxon>
        <taxon>Lophotrochozoa</taxon>
        <taxon>Mollusca</taxon>
        <taxon>Gastropoda</taxon>
        <taxon>Heterobranchia</taxon>
        <taxon>Euthyneura</taxon>
        <taxon>Panpulmonata</taxon>
        <taxon>Sacoglossa</taxon>
        <taxon>Placobranchoidea</taxon>
        <taxon>Plakobranchidae</taxon>
        <taxon>Plakobranchus</taxon>
    </lineage>
</organism>